<organism evidence="2 3">
    <name type="scientific">Streptomyces capitiformicae</name>
    <dbReference type="NCBI Taxonomy" id="2014920"/>
    <lineage>
        <taxon>Bacteria</taxon>
        <taxon>Bacillati</taxon>
        <taxon>Actinomycetota</taxon>
        <taxon>Actinomycetes</taxon>
        <taxon>Kitasatosporales</taxon>
        <taxon>Streptomycetaceae</taxon>
        <taxon>Streptomyces</taxon>
    </lineage>
</organism>
<evidence type="ECO:0000256" key="1">
    <source>
        <dbReference type="SAM" id="Phobius"/>
    </source>
</evidence>
<dbReference type="Proteomes" id="UP000603227">
    <property type="component" value="Unassembled WGS sequence"/>
</dbReference>
<feature type="transmembrane region" description="Helical" evidence="1">
    <location>
        <begin position="23"/>
        <end position="43"/>
    </location>
</feature>
<keyword evidence="3" id="KW-1185">Reference proteome</keyword>
<comment type="caution">
    <text evidence="2">The sequence shown here is derived from an EMBL/GenBank/DDBJ whole genome shotgun (WGS) entry which is preliminary data.</text>
</comment>
<accession>A0A918Z0Y0</accession>
<keyword evidence="1" id="KW-0472">Membrane</keyword>
<dbReference type="AlphaFoldDB" id="A0A918Z0Y0"/>
<dbReference type="InterPro" id="IPR036259">
    <property type="entry name" value="MFS_trans_sf"/>
</dbReference>
<dbReference type="SUPFAM" id="SSF103473">
    <property type="entry name" value="MFS general substrate transporter"/>
    <property type="match status" value="1"/>
</dbReference>
<keyword evidence="1" id="KW-1133">Transmembrane helix</keyword>
<sequence length="123" mass="12027">MAPAAGCALYARLEEPGSYAADALPTLLLFGVGFMLAFGALNMRASSGLRPADKGVGTAVYQAAVPFGAVVVLVVVALLLGRGDGAGPATGDGLAYQDALLLVTAVAGAGALVALAGALRRSP</sequence>
<keyword evidence="1" id="KW-0812">Transmembrane</keyword>
<gene>
    <name evidence="2" type="ORF">GCM10017771_50120</name>
</gene>
<evidence type="ECO:0000313" key="3">
    <source>
        <dbReference type="Proteomes" id="UP000603227"/>
    </source>
</evidence>
<feature type="transmembrane region" description="Helical" evidence="1">
    <location>
        <begin position="99"/>
        <end position="119"/>
    </location>
</feature>
<reference evidence="2" key="2">
    <citation type="submission" date="2020-09" db="EMBL/GenBank/DDBJ databases">
        <authorList>
            <person name="Sun Q."/>
            <person name="Zhou Y."/>
        </authorList>
    </citation>
    <scope>NUCLEOTIDE SEQUENCE</scope>
    <source>
        <strain evidence="2">CGMCC 4.7403</strain>
    </source>
</reference>
<feature type="transmembrane region" description="Helical" evidence="1">
    <location>
        <begin position="55"/>
        <end position="79"/>
    </location>
</feature>
<reference evidence="2" key="1">
    <citation type="journal article" date="2014" name="Int. J. Syst. Evol. Microbiol.">
        <title>Complete genome sequence of Corynebacterium casei LMG S-19264T (=DSM 44701T), isolated from a smear-ripened cheese.</title>
        <authorList>
            <consortium name="US DOE Joint Genome Institute (JGI-PGF)"/>
            <person name="Walter F."/>
            <person name="Albersmeier A."/>
            <person name="Kalinowski J."/>
            <person name="Ruckert C."/>
        </authorList>
    </citation>
    <scope>NUCLEOTIDE SEQUENCE</scope>
    <source>
        <strain evidence="2">CGMCC 4.7403</strain>
    </source>
</reference>
<proteinExistence type="predicted"/>
<dbReference type="EMBL" id="BNAT01000018">
    <property type="protein sequence ID" value="GHE33116.1"/>
    <property type="molecule type" value="Genomic_DNA"/>
</dbReference>
<dbReference type="RefSeq" id="WP_189784694.1">
    <property type="nucleotide sequence ID" value="NZ_BNAT01000018.1"/>
</dbReference>
<name>A0A918Z0Y0_9ACTN</name>
<evidence type="ECO:0000313" key="2">
    <source>
        <dbReference type="EMBL" id="GHE33116.1"/>
    </source>
</evidence>
<protein>
    <submittedName>
        <fullName evidence="2">Uncharacterized protein</fullName>
    </submittedName>
</protein>